<evidence type="ECO:0000313" key="1">
    <source>
        <dbReference type="EMBL" id="KAJ8371106.1"/>
    </source>
</evidence>
<proteinExistence type="predicted"/>
<comment type="caution">
    <text evidence="1">The sequence shown here is derived from an EMBL/GenBank/DDBJ whole genome shotgun (WGS) entry which is preliminary data.</text>
</comment>
<protein>
    <submittedName>
        <fullName evidence="1">Uncharacterized protein</fullName>
    </submittedName>
</protein>
<gene>
    <name evidence="1" type="ORF">SKAU_G00111340</name>
</gene>
<dbReference type="AlphaFoldDB" id="A0A9Q1G1M6"/>
<dbReference type="EMBL" id="JAINUF010000003">
    <property type="protein sequence ID" value="KAJ8371106.1"/>
    <property type="molecule type" value="Genomic_DNA"/>
</dbReference>
<evidence type="ECO:0000313" key="2">
    <source>
        <dbReference type="Proteomes" id="UP001152622"/>
    </source>
</evidence>
<name>A0A9Q1G1M6_SYNKA</name>
<sequence>MILNINNHLKVVLGIALKTSAMSGTVHCWTGCVSLVSHWTEAATLASWPHLPIPLSYAADDGEVAFGPARAACP</sequence>
<organism evidence="1 2">
    <name type="scientific">Synaphobranchus kaupii</name>
    <name type="common">Kaup's arrowtooth eel</name>
    <dbReference type="NCBI Taxonomy" id="118154"/>
    <lineage>
        <taxon>Eukaryota</taxon>
        <taxon>Metazoa</taxon>
        <taxon>Chordata</taxon>
        <taxon>Craniata</taxon>
        <taxon>Vertebrata</taxon>
        <taxon>Euteleostomi</taxon>
        <taxon>Actinopterygii</taxon>
        <taxon>Neopterygii</taxon>
        <taxon>Teleostei</taxon>
        <taxon>Anguilliformes</taxon>
        <taxon>Synaphobranchidae</taxon>
        <taxon>Synaphobranchus</taxon>
    </lineage>
</organism>
<reference evidence="1" key="1">
    <citation type="journal article" date="2023" name="Science">
        <title>Genome structures resolve the early diversification of teleost fishes.</title>
        <authorList>
            <person name="Parey E."/>
            <person name="Louis A."/>
            <person name="Montfort J."/>
            <person name="Bouchez O."/>
            <person name="Roques C."/>
            <person name="Iampietro C."/>
            <person name="Lluch J."/>
            <person name="Castinel A."/>
            <person name="Donnadieu C."/>
            <person name="Desvignes T."/>
            <person name="Floi Bucao C."/>
            <person name="Jouanno E."/>
            <person name="Wen M."/>
            <person name="Mejri S."/>
            <person name="Dirks R."/>
            <person name="Jansen H."/>
            <person name="Henkel C."/>
            <person name="Chen W.J."/>
            <person name="Zahm M."/>
            <person name="Cabau C."/>
            <person name="Klopp C."/>
            <person name="Thompson A.W."/>
            <person name="Robinson-Rechavi M."/>
            <person name="Braasch I."/>
            <person name="Lecointre G."/>
            <person name="Bobe J."/>
            <person name="Postlethwait J.H."/>
            <person name="Berthelot C."/>
            <person name="Roest Crollius H."/>
            <person name="Guiguen Y."/>
        </authorList>
    </citation>
    <scope>NUCLEOTIDE SEQUENCE</scope>
    <source>
        <strain evidence="1">WJC10195</strain>
    </source>
</reference>
<dbReference type="Proteomes" id="UP001152622">
    <property type="component" value="Chromosome 3"/>
</dbReference>
<accession>A0A9Q1G1M6</accession>
<keyword evidence="2" id="KW-1185">Reference proteome</keyword>